<dbReference type="GO" id="GO:0016020">
    <property type="term" value="C:membrane"/>
    <property type="evidence" value="ECO:0007669"/>
    <property type="project" value="UniProtKB-SubCell"/>
</dbReference>
<dbReference type="GO" id="GO:0004364">
    <property type="term" value="F:glutathione transferase activity"/>
    <property type="evidence" value="ECO:0007669"/>
    <property type="project" value="TreeGrafter"/>
</dbReference>
<evidence type="ECO:0000313" key="7">
    <source>
        <dbReference type="Proteomes" id="UP000054270"/>
    </source>
</evidence>
<keyword evidence="3 5" id="KW-1133">Transmembrane helix</keyword>
<dbReference type="Gene3D" id="1.20.120.550">
    <property type="entry name" value="Membrane associated eicosanoid/glutathione metabolism-like domain"/>
    <property type="match status" value="1"/>
</dbReference>
<evidence type="ECO:0000256" key="2">
    <source>
        <dbReference type="ARBA" id="ARBA00022692"/>
    </source>
</evidence>
<gene>
    <name evidence="6" type="ORF">HYPSUDRAFT_37298</name>
</gene>
<organism evidence="6 7">
    <name type="scientific">Hypholoma sublateritium (strain FD-334 SS-4)</name>
    <dbReference type="NCBI Taxonomy" id="945553"/>
    <lineage>
        <taxon>Eukaryota</taxon>
        <taxon>Fungi</taxon>
        <taxon>Dikarya</taxon>
        <taxon>Basidiomycota</taxon>
        <taxon>Agaricomycotina</taxon>
        <taxon>Agaricomycetes</taxon>
        <taxon>Agaricomycetidae</taxon>
        <taxon>Agaricales</taxon>
        <taxon>Agaricineae</taxon>
        <taxon>Strophariaceae</taxon>
        <taxon>Hypholoma</taxon>
    </lineage>
</organism>
<evidence type="ECO:0008006" key="8">
    <source>
        <dbReference type="Google" id="ProtNLM"/>
    </source>
</evidence>
<comment type="subcellular location">
    <subcellularLocation>
        <location evidence="1">Membrane</location>
        <topology evidence="1">Multi-pass membrane protein</topology>
    </subcellularLocation>
</comment>
<sequence>MSTTITVPAGFAYLAPAFASTVLLLLGQTINVSRHRKLANIPYPQVYAENKEAEASKAAYIFNCAQRAHQNTLEQLPVLYVTTILTALKYPVVASSALGFWALTRVSYTRGYSTGEPKKRGSFLFKLGSLISVGLIFSSVYVSGAVANFY</sequence>
<name>A0A0D2MPG4_HYPSF</name>
<keyword evidence="4 5" id="KW-0472">Membrane</keyword>
<dbReference type="Proteomes" id="UP000054270">
    <property type="component" value="Unassembled WGS sequence"/>
</dbReference>
<dbReference type="EMBL" id="KN817530">
    <property type="protein sequence ID" value="KJA25818.1"/>
    <property type="molecule type" value="Genomic_DNA"/>
</dbReference>
<dbReference type="InterPro" id="IPR050997">
    <property type="entry name" value="MAPEG"/>
</dbReference>
<keyword evidence="2 5" id="KW-0812">Transmembrane</keyword>
<dbReference type="GO" id="GO:0004602">
    <property type="term" value="F:glutathione peroxidase activity"/>
    <property type="evidence" value="ECO:0007669"/>
    <property type="project" value="TreeGrafter"/>
</dbReference>
<dbReference type="OrthoDB" id="410651at2759"/>
<evidence type="ECO:0000256" key="1">
    <source>
        <dbReference type="ARBA" id="ARBA00004141"/>
    </source>
</evidence>
<dbReference type="SUPFAM" id="SSF161084">
    <property type="entry name" value="MAPEG domain-like"/>
    <property type="match status" value="1"/>
</dbReference>
<proteinExistence type="predicted"/>
<reference evidence="7" key="1">
    <citation type="submission" date="2014-04" db="EMBL/GenBank/DDBJ databases">
        <title>Evolutionary Origins and Diversification of the Mycorrhizal Mutualists.</title>
        <authorList>
            <consortium name="DOE Joint Genome Institute"/>
            <consortium name="Mycorrhizal Genomics Consortium"/>
            <person name="Kohler A."/>
            <person name="Kuo A."/>
            <person name="Nagy L.G."/>
            <person name="Floudas D."/>
            <person name="Copeland A."/>
            <person name="Barry K.W."/>
            <person name="Cichocki N."/>
            <person name="Veneault-Fourrey C."/>
            <person name="LaButti K."/>
            <person name="Lindquist E.A."/>
            <person name="Lipzen A."/>
            <person name="Lundell T."/>
            <person name="Morin E."/>
            <person name="Murat C."/>
            <person name="Riley R."/>
            <person name="Ohm R."/>
            <person name="Sun H."/>
            <person name="Tunlid A."/>
            <person name="Henrissat B."/>
            <person name="Grigoriev I.V."/>
            <person name="Hibbett D.S."/>
            <person name="Martin F."/>
        </authorList>
    </citation>
    <scope>NUCLEOTIDE SEQUENCE [LARGE SCALE GENOMIC DNA]</scope>
    <source>
        <strain evidence="7">FD-334 SS-4</strain>
    </source>
</reference>
<dbReference type="OMA" id="IAYAHGY"/>
<evidence type="ECO:0000313" key="6">
    <source>
        <dbReference type="EMBL" id="KJA25818.1"/>
    </source>
</evidence>
<keyword evidence="7" id="KW-1185">Reference proteome</keyword>
<dbReference type="GO" id="GO:0005635">
    <property type="term" value="C:nuclear envelope"/>
    <property type="evidence" value="ECO:0007669"/>
    <property type="project" value="TreeGrafter"/>
</dbReference>
<protein>
    <recommendedName>
        <fullName evidence="8">Membrane-associated proteins in eicosanoid and glutathione metabolism</fullName>
    </recommendedName>
</protein>
<dbReference type="PANTHER" id="PTHR10250:SF26">
    <property type="entry name" value="GLUTATHIONE S-TRANSFERASE 3, MITOCHONDRIAL"/>
    <property type="match status" value="1"/>
</dbReference>
<feature type="transmembrane region" description="Helical" evidence="5">
    <location>
        <begin position="78"/>
        <end position="103"/>
    </location>
</feature>
<dbReference type="PANTHER" id="PTHR10250">
    <property type="entry name" value="MICROSOMAL GLUTATHIONE S-TRANSFERASE"/>
    <property type="match status" value="1"/>
</dbReference>
<evidence type="ECO:0000256" key="4">
    <source>
        <dbReference type="ARBA" id="ARBA00023136"/>
    </source>
</evidence>
<dbReference type="AlphaFoldDB" id="A0A0D2MPG4"/>
<feature type="transmembrane region" description="Helical" evidence="5">
    <location>
        <begin position="123"/>
        <end position="147"/>
    </location>
</feature>
<dbReference type="InterPro" id="IPR001129">
    <property type="entry name" value="Membr-assoc_MAPEG"/>
</dbReference>
<dbReference type="Pfam" id="PF01124">
    <property type="entry name" value="MAPEG"/>
    <property type="match status" value="1"/>
</dbReference>
<dbReference type="GO" id="GO:0005783">
    <property type="term" value="C:endoplasmic reticulum"/>
    <property type="evidence" value="ECO:0007669"/>
    <property type="project" value="TreeGrafter"/>
</dbReference>
<evidence type="ECO:0000256" key="5">
    <source>
        <dbReference type="SAM" id="Phobius"/>
    </source>
</evidence>
<dbReference type="STRING" id="945553.A0A0D2MPG4"/>
<evidence type="ECO:0000256" key="3">
    <source>
        <dbReference type="ARBA" id="ARBA00022989"/>
    </source>
</evidence>
<dbReference type="InterPro" id="IPR023352">
    <property type="entry name" value="MAPEG-like_dom_sf"/>
</dbReference>
<accession>A0A0D2MPG4</accession>